<dbReference type="EMBL" id="JAEMHK010000006">
    <property type="protein sequence ID" value="MBJ6800539.1"/>
    <property type="molecule type" value="Genomic_DNA"/>
</dbReference>
<organism evidence="1 2">
    <name type="scientific">Geomonas propionica</name>
    <dbReference type="NCBI Taxonomy" id="2798582"/>
    <lineage>
        <taxon>Bacteria</taxon>
        <taxon>Pseudomonadati</taxon>
        <taxon>Thermodesulfobacteriota</taxon>
        <taxon>Desulfuromonadia</taxon>
        <taxon>Geobacterales</taxon>
        <taxon>Geobacteraceae</taxon>
        <taxon>Geomonas</taxon>
    </lineage>
</organism>
<sequence length="392" mass="43561">MMLHLHKNRIAPTCIVFSVVAHLVLLLPFWKYGRYDFGNPVRPLQAVMVDLAQASPKAGLVRQPKMAQAVNVAQVQAATATMEDHPKGGNAFEPQREPIPFAAPKGAAEPTVPRVPEPRAEKTIAEVKDAGMGAPVHVLRKTSVAYQVQPPLRQVDEFLAAAKERLTYQISMFNLPVGSAELEAKRENGEVRFTLKVKSSPALSGIYPVDDLVETRHIGGNYILTRIQQREGSFRSDRGFTLMLRDKKVFWIDRLTSRSSNETIPSSDVTDIISGLYYLRNRPLEVSETETLHVYDSDTYTDLPIQVLRRERIDLPGFRKLDTIVIKPLLKTEGIFKRTGEVTIWLTDDVHRVPVKVETQISLGKVTVALIASDTETDGAASEAVSAKADTE</sequence>
<evidence type="ECO:0000313" key="1">
    <source>
        <dbReference type="EMBL" id="MBJ6800539.1"/>
    </source>
</evidence>
<gene>
    <name evidence="1" type="ORF">JFN90_10360</name>
</gene>
<dbReference type="InterPro" id="IPR021457">
    <property type="entry name" value="DUF3108"/>
</dbReference>
<keyword evidence="2" id="KW-1185">Reference proteome</keyword>
<proteinExistence type="predicted"/>
<dbReference type="Pfam" id="PF11306">
    <property type="entry name" value="DUF3108"/>
    <property type="match status" value="1"/>
</dbReference>
<name>A0ABS0YRG5_9BACT</name>
<reference evidence="1 2" key="1">
    <citation type="submission" date="2020-12" db="EMBL/GenBank/DDBJ databases">
        <title>Geomonas sp. Red259, isolated from paddy soil.</title>
        <authorList>
            <person name="Xu Z."/>
            <person name="Zhang Z."/>
            <person name="Masuda Y."/>
            <person name="Itoh H."/>
            <person name="Senoo K."/>
        </authorList>
    </citation>
    <scope>NUCLEOTIDE SEQUENCE [LARGE SCALE GENOMIC DNA]</scope>
    <source>
        <strain evidence="1 2">Red259</strain>
    </source>
</reference>
<comment type="caution">
    <text evidence="1">The sequence shown here is derived from an EMBL/GenBank/DDBJ whole genome shotgun (WGS) entry which is preliminary data.</text>
</comment>
<dbReference type="Proteomes" id="UP000641025">
    <property type="component" value="Unassembled WGS sequence"/>
</dbReference>
<accession>A0ABS0YRG5</accession>
<protein>
    <submittedName>
        <fullName evidence="1">DUF3108 domain-containing protein</fullName>
    </submittedName>
</protein>
<dbReference type="RefSeq" id="WP_199395045.1">
    <property type="nucleotide sequence ID" value="NZ_JAEMHK010000006.1"/>
</dbReference>
<evidence type="ECO:0000313" key="2">
    <source>
        <dbReference type="Proteomes" id="UP000641025"/>
    </source>
</evidence>